<accession>A0A927HGU3</accession>
<dbReference type="PROSITE" id="PS50088">
    <property type="entry name" value="ANK_REPEAT"/>
    <property type="match status" value="1"/>
</dbReference>
<protein>
    <submittedName>
        <fullName evidence="2">Ankyrin repeat domain-containing protein</fullName>
    </submittedName>
</protein>
<dbReference type="InterPro" id="IPR036770">
    <property type="entry name" value="Ankyrin_rpt-contain_sf"/>
</dbReference>
<name>A0A927HGU3_9RHOB</name>
<dbReference type="SMART" id="SM00248">
    <property type="entry name" value="ANK"/>
    <property type="match status" value="2"/>
</dbReference>
<dbReference type="InterPro" id="IPR002110">
    <property type="entry name" value="Ankyrin_rpt"/>
</dbReference>
<organism evidence="2 3">
    <name type="scientific">Sulfitobacter aestuariivivens</name>
    <dbReference type="NCBI Taxonomy" id="2766981"/>
    <lineage>
        <taxon>Bacteria</taxon>
        <taxon>Pseudomonadati</taxon>
        <taxon>Pseudomonadota</taxon>
        <taxon>Alphaproteobacteria</taxon>
        <taxon>Rhodobacterales</taxon>
        <taxon>Roseobacteraceae</taxon>
        <taxon>Sulfitobacter</taxon>
    </lineage>
</organism>
<evidence type="ECO:0000313" key="3">
    <source>
        <dbReference type="Proteomes" id="UP000635142"/>
    </source>
</evidence>
<dbReference type="EMBL" id="JACTAG010000003">
    <property type="protein sequence ID" value="MBD3665858.1"/>
    <property type="molecule type" value="Genomic_DNA"/>
</dbReference>
<dbReference type="Proteomes" id="UP000635142">
    <property type="component" value="Unassembled WGS sequence"/>
</dbReference>
<sequence length="116" mass="12721">MINEGADLNFRGDDGYTVFDDCLELEGEARHEILSVLIAAGADVNQHGSQDWTPLHRAAVMDDERAMVMLMDAGADRDRRTRIDDCTTPAEEARLLGHPASADFIDAHVPDRKGAT</sequence>
<evidence type="ECO:0000256" key="1">
    <source>
        <dbReference type="PROSITE-ProRule" id="PRU00023"/>
    </source>
</evidence>
<dbReference type="Gene3D" id="1.25.40.20">
    <property type="entry name" value="Ankyrin repeat-containing domain"/>
    <property type="match status" value="1"/>
</dbReference>
<keyword evidence="1" id="KW-0040">ANK repeat</keyword>
<proteinExistence type="predicted"/>
<gene>
    <name evidence="2" type="ORF">H9Q16_18125</name>
</gene>
<dbReference type="Pfam" id="PF00023">
    <property type="entry name" value="Ank"/>
    <property type="match status" value="1"/>
</dbReference>
<keyword evidence="3" id="KW-1185">Reference proteome</keyword>
<dbReference type="SUPFAM" id="SSF48403">
    <property type="entry name" value="Ankyrin repeat"/>
    <property type="match status" value="1"/>
</dbReference>
<comment type="caution">
    <text evidence="2">The sequence shown here is derived from an EMBL/GenBank/DDBJ whole genome shotgun (WGS) entry which is preliminary data.</text>
</comment>
<evidence type="ECO:0000313" key="2">
    <source>
        <dbReference type="EMBL" id="MBD3665858.1"/>
    </source>
</evidence>
<dbReference type="PROSITE" id="PS50297">
    <property type="entry name" value="ANK_REP_REGION"/>
    <property type="match status" value="1"/>
</dbReference>
<feature type="repeat" description="ANK" evidence="1">
    <location>
        <begin position="50"/>
        <end position="82"/>
    </location>
</feature>
<reference evidence="2" key="1">
    <citation type="submission" date="2020-08" db="EMBL/GenBank/DDBJ databases">
        <title>Sulfitobacter aestuariivivens sp. nov., isolated from a tidal flat.</title>
        <authorList>
            <person name="Park S."/>
            <person name="Yoon J.-H."/>
        </authorList>
    </citation>
    <scope>NUCLEOTIDE SEQUENCE</scope>
    <source>
        <strain evidence="2">TSTF-M16</strain>
    </source>
</reference>
<dbReference type="AlphaFoldDB" id="A0A927HGU3"/>